<keyword evidence="1" id="KW-0812">Transmembrane</keyword>
<evidence type="ECO:0000259" key="2">
    <source>
        <dbReference type="Pfam" id="PF13349"/>
    </source>
</evidence>
<evidence type="ECO:0000313" key="4">
    <source>
        <dbReference type="Proteomes" id="UP000272238"/>
    </source>
</evidence>
<proteinExistence type="predicted"/>
<dbReference type="PANTHER" id="PTHR34094:SF1">
    <property type="entry name" value="PROTEIN FAM185A"/>
    <property type="match status" value="1"/>
</dbReference>
<dbReference type="AlphaFoldDB" id="A0A494Z9N5"/>
<evidence type="ECO:0000256" key="1">
    <source>
        <dbReference type="SAM" id="Phobius"/>
    </source>
</evidence>
<keyword evidence="1" id="KW-1133">Transmembrane helix</keyword>
<dbReference type="Proteomes" id="UP000272238">
    <property type="component" value="Unassembled WGS sequence"/>
</dbReference>
<name>A0A494Z9N5_9BACL</name>
<keyword evidence="1" id="KW-0472">Membrane</keyword>
<evidence type="ECO:0000313" key="3">
    <source>
        <dbReference type="EMBL" id="RKQ19347.1"/>
    </source>
</evidence>
<dbReference type="InterPro" id="IPR025164">
    <property type="entry name" value="Toastrack_DUF4097"/>
</dbReference>
<dbReference type="PANTHER" id="PTHR34094">
    <property type="match status" value="1"/>
</dbReference>
<dbReference type="EMBL" id="RBZN01000004">
    <property type="protein sequence ID" value="RKQ19347.1"/>
    <property type="molecule type" value="Genomic_DNA"/>
</dbReference>
<accession>A0A494Z9N5</accession>
<organism evidence="3 4">
    <name type="scientific">Ureibacillus endophyticus</name>
    <dbReference type="NCBI Taxonomy" id="1978490"/>
    <lineage>
        <taxon>Bacteria</taxon>
        <taxon>Bacillati</taxon>
        <taxon>Bacillota</taxon>
        <taxon>Bacilli</taxon>
        <taxon>Bacillales</taxon>
        <taxon>Caryophanaceae</taxon>
        <taxon>Ureibacillus</taxon>
    </lineage>
</organism>
<dbReference type="OrthoDB" id="2588856at2"/>
<gene>
    <name evidence="3" type="ORF">D8M03_03030</name>
</gene>
<keyword evidence="4" id="KW-1185">Reference proteome</keyword>
<feature type="domain" description="DUF4097" evidence="2">
    <location>
        <begin position="47"/>
        <end position="262"/>
    </location>
</feature>
<comment type="caution">
    <text evidence="3">The sequence shown here is derived from an EMBL/GenBank/DDBJ whole genome shotgun (WGS) entry which is preliminary data.</text>
</comment>
<dbReference type="Pfam" id="PF13349">
    <property type="entry name" value="DUF4097"/>
    <property type="match status" value="1"/>
</dbReference>
<protein>
    <recommendedName>
        <fullName evidence="2">DUF4097 domain-containing protein</fullName>
    </recommendedName>
</protein>
<reference evidence="3 4" key="1">
    <citation type="journal article" date="2016" name="Antonie Van Leeuwenhoek">
        <title>Lysinibacillus endophyticus sp. nov., an indole-3-acetic acid producing endophytic bacterium isolated from corn root (Zea mays cv. Xinken-5).</title>
        <authorList>
            <person name="Yu J."/>
            <person name="Guan X."/>
            <person name="Liu C."/>
            <person name="Xiang W."/>
            <person name="Yu Z."/>
            <person name="Liu X."/>
            <person name="Wang G."/>
        </authorList>
    </citation>
    <scope>NUCLEOTIDE SEQUENCE [LARGE SCALE GENOMIC DNA]</scope>
    <source>
        <strain evidence="3 4">DSM 100506</strain>
    </source>
</reference>
<feature type="transmembrane region" description="Helical" evidence="1">
    <location>
        <begin position="12"/>
        <end position="32"/>
    </location>
</feature>
<sequence>MKIERTIILNKKFFIIGILLIAIVTVTVINIVSKNIPKEVEIKQNFSHVEVDTDNSDIIFIASKDKTAKVELENSNNKYELIANVHGDTLEVEIEHKWFRLFSFNFFSKTPKLVIYLPENISGTITAETANGSIEADKLSAKEMTVETNNGEVYLSNLKVSSLYIESDNGEVFLENIDGKIVGESSNGDISLVNDTLDQPVNLETNNGTISIQTKNEPKNVTIEVETDNGEISIFGNANAKTVFGKGKELVKLSSNNGDIIVE</sequence>